<dbReference type="RefSeq" id="WP_310279415.1">
    <property type="nucleotide sequence ID" value="NZ_JAVDWQ010000003.1"/>
</dbReference>
<evidence type="ECO:0000313" key="1">
    <source>
        <dbReference type="EMBL" id="MDR7209297.1"/>
    </source>
</evidence>
<reference evidence="1 2" key="1">
    <citation type="submission" date="2023-07" db="EMBL/GenBank/DDBJ databases">
        <title>Sorghum-associated microbial communities from plants grown in Nebraska, USA.</title>
        <authorList>
            <person name="Schachtman D."/>
        </authorList>
    </citation>
    <scope>NUCLEOTIDE SEQUENCE [LARGE SCALE GENOMIC DNA]</scope>
    <source>
        <strain evidence="1 2">4129</strain>
    </source>
</reference>
<name>A0ABU1Y4Z6_9FLAO</name>
<dbReference type="EMBL" id="JAVDWQ010000003">
    <property type="protein sequence ID" value="MDR7209297.1"/>
    <property type="molecule type" value="Genomic_DNA"/>
</dbReference>
<evidence type="ECO:0000313" key="2">
    <source>
        <dbReference type="Proteomes" id="UP001269081"/>
    </source>
</evidence>
<gene>
    <name evidence="1" type="ORF">J2W48_001230</name>
</gene>
<organism evidence="1 2">
    <name type="scientific">Flavobacterium piscis</name>
    <dbReference type="NCBI Taxonomy" id="1114874"/>
    <lineage>
        <taxon>Bacteria</taxon>
        <taxon>Pseudomonadati</taxon>
        <taxon>Bacteroidota</taxon>
        <taxon>Flavobacteriia</taxon>
        <taxon>Flavobacteriales</taxon>
        <taxon>Flavobacteriaceae</taxon>
        <taxon>Flavobacterium</taxon>
    </lineage>
</organism>
<protein>
    <submittedName>
        <fullName evidence="1">GxxExxY protein</fullName>
    </submittedName>
</protein>
<accession>A0ABU1Y4Z6</accession>
<dbReference type="Pfam" id="PF13366">
    <property type="entry name" value="PDDEXK_3"/>
    <property type="match status" value="1"/>
</dbReference>
<keyword evidence="2" id="KW-1185">Reference proteome</keyword>
<proteinExistence type="predicted"/>
<dbReference type="Proteomes" id="UP001269081">
    <property type="component" value="Unassembled WGS sequence"/>
</dbReference>
<dbReference type="InterPro" id="IPR026350">
    <property type="entry name" value="GxxExxY"/>
</dbReference>
<comment type="caution">
    <text evidence="1">The sequence shown here is derived from an EMBL/GenBank/DDBJ whole genome shotgun (WGS) entry which is preliminary data.</text>
</comment>
<sequence length="134" mass="15438">MYEESTESRDELDAISYKIIGFAIEVHRQLGPGLLESAYQECLCYELMNAGLVVEKQKALPIIYKDIKLDHGYRIDLLIENKIVIELKTVEAFTDVHFAQILTYLKLGNYPLGLLINFDSKILKNNIKRFINTL</sequence>
<dbReference type="NCBIfam" id="TIGR04256">
    <property type="entry name" value="GxxExxY"/>
    <property type="match status" value="1"/>
</dbReference>